<dbReference type="Gene3D" id="1.20.1280.50">
    <property type="match status" value="1"/>
</dbReference>
<keyword evidence="1 3" id="KW-0853">WD repeat</keyword>
<evidence type="ECO:0000256" key="4">
    <source>
        <dbReference type="SAM" id="MobiDB-lite"/>
    </source>
</evidence>
<sequence length="615" mass="67751">MRLTDEGYIDDDELDSADPGASSVVDELPLQEREDLVYKLLASMPRAQIARVHRRIAPCVQMDIVGTLPSELALHVFSNLTWPTLLRCTLVSHRWRALANDNGLWKNLCAQRGWAWRWPRVPHAPVPLFNEEDSVEDFDDEGMGDDEELDAGSTSVSSSGTGGQAHVQTLACHRDLHSFGLPATPRIYQHTRAASTRRHRKSSHASLPTAPVEAGKRAFNAYRQSAPSALPSAVVPRPDYRLLHQTHVLLKNRLLHGSYRFSTLQTRGTPNAHTSIIYCLQLYTYAEDGRQVLFTGSKDRTVCEWNLTTGSVERVFKGVHTESVLSLCAHGNYLVTGGTDLRVCVWDLRDGSLVRTIMDHQDSVLCVRFDSERLVSCSKDRTIRLYVFNDSIHSSQPIIGEGIVLGTHRAAVNAVALAGPFVVSASGDKSLRVWDARTCLLVRTLEAHHARGIAAIDAALPLVVLSGSSDRHLRLYDIDARRGWSTAAEFHDPLPVRGAGLGDEGCPVCETCGGTVPERKCAGSRRTSVAASEMHSDLVRSVAIGSDFVLSGSYDQSIKVWDRETGSLVADLDGRHEGRVFCVGFDCTKIVSCGEDQRICMWDLSYGLDTSFLQL</sequence>
<evidence type="ECO:0000313" key="6">
    <source>
        <dbReference type="EMBL" id="THH05028.1"/>
    </source>
</evidence>
<dbReference type="InterPro" id="IPR001810">
    <property type="entry name" value="F-box_dom"/>
</dbReference>
<dbReference type="Proteomes" id="UP000308199">
    <property type="component" value="Unassembled WGS sequence"/>
</dbReference>
<evidence type="ECO:0000313" key="7">
    <source>
        <dbReference type="Proteomes" id="UP000308199"/>
    </source>
</evidence>
<proteinExistence type="predicted"/>
<dbReference type="PROSITE" id="PS50082">
    <property type="entry name" value="WD_REPEATS_2"/>
    <property type="match status" value="3"/>
</dbReference>
<dbReference type="AlphaFoldDB" id="A0A4S4L326"/>
<dbReference type="SMART" id="SM00320">
    <property type="entry name" value="WD40"/>
    <property type="match status" value="7"/>
</dbReference>
<reference evidence="6 7" key="1">
    <citation type="submission" date="2019-02" db="EMBL/GenBank/DDBJ databases">
        <title>Genome sequencing of the rare red list fungi Phellinidium pouzarii.</title>
        <authorList>
            <person name="Buettner E."/>
            <person name="Kellner H."/>
        </authorList>
    </citation>
    <scope>NUCLEOTIDE SEQUENCE [LARGE SCALE GENOMIC DNA]</scope>
    <source>
        <strain evidence="6 7">DSM 108285</strain>
    </source>
</reference>
<accession>A0A4S4L326</accession>
<feature type="region of interest" description="Disordered" evidence="4">
    <location>
        <begin position="136"/>
        <end position="164"/>
    </location>
</feature>
<dbReference type="Pfam" id="PF12937">
    <property type="entry name" value="F-box-like"/>
    <property type="match status" value="1"/>
</dbReference>
<feature type="repeat" description="WD" evidence="3">
    <location>
        <begin position="317"/>
        <end position="356"/>
    </location>
</feature>
<dbReference type="SMART" id="SM00256">
    <property type="entry name" value="FBOX"/>
    <property type="match status" value="1"/>
</dbReference>
<dbReference type="PANTHER" id="PTHR14604">
    <property type="entry name" value="WD40 REPEAT PF20"/>
    <property type="match status" value="1"/>
</dbReference>
<dbReference type="PROSITE" id="PS50181">
    <property type="entry name" value="FBOX"/>
    <property type="match status" value="1"/>
</dbReference>
<dbReference type="InterPro" id="IPR019775">
    <property type="entry name" value="WD40_repeat_CS"/>
</dbReference>
<gene>
    <name evidence="6" type="ORF">EW145_g5101</name>
</gene>
<dbReference type="PROSITE" id="PS00678">
    <property type="entry name" value="WD_REPEATS_1"/>
    <property type="match status" value="2"/>
</dbReference>
<comment type="caution">
    <text evidence="6">The sequence shown here is derived from an EMBL/GenBank/DDBJ whole genome shotgun (WGS) entry which is preliminary data.</text>
</comment>
<dbReference type="SUPFAM" id="SSF81383">
    <property type="entry name" value="F-box domain"/>
    <property type="match status" value="1"/>
</dbReference>
<protein>
    <recommendedName>
        <fullName evidence="5">F-box domain-containing protein</fullName>
    </recommendedName>
</protein>
<dbReference type="Pfam" id="PF00400">
    <property type="entry name" value="WD40"/>
    <property type="match status" value="6"/>
</dbReference>
<dbReference type="CDD" id="cd00200">
    <property type="entry name" value="WD40"/>
    <property type="match status" value="1"/>
</dbReference>
<organism evidence="6 7">
    <name type="scientific">Phellinidium pouzarii</name>
    <dbReference type="NCBI Taxonomy" id="167371"/>
    <lineage>
        <taxon>Eukaryota</taxon>
        <taxon>Fungi</taxon>
        <taxon>Dikarya</taxon>
        <taxon>Basidiomycota</taxon>
        <taxon>Agaricomycotina</taxon>
        <taxon>Agaricomycetes</taxon>
        <taxon>Hymenochaetales</taxon>
        <taxon>Hymenochaetaceae</taxon>
        <taxon>Phellinidium</taxon>
    </lineage>
</organism>
<feature type="repeat" description="WD" evidence="3">
    <location>
        <begin position="532"/>
        <end position="571"/>
    </location>
</feature>
<dbReference type="PANTHER" id="PTHR14604:SF4">
    <property type="entry name" value="F-BOX DOMAIN-CONTAINING PROTEIN"/>
    <property type="match status" value="1"/>
</dbReference>
<dbReference type="InterPro" id="IPR050995">
    <property type="entry name" value="WD-F-box_domain-protein"/>
</dbReference>
<evidence type="ECO:0000259" key="5">
    <source>
        <dbReference type="PROSITE" id="PS50181"/>
    </source>
</evidence>
<dbReference type="EMBL" id="SGPK01000292">
    <property type="protein sequence ID" value="THH05028.1"/>
    <property type="molecule type" value="Genomic_DNA"/>
</dbReference>
<keyword evidence="2" id="KW-0677">Repeat</keyword>
<dbReference type="InterPro" id="IPR036047">
    <property type="entry name" value="F-box-like_dom_sf"/>
</dbReference>
<feature type="compositionally biased region" description="Acidic residues" evidence="4">
    <location>
        <begin position="136"/>
        <end position="150"/>
    </location>
</feature>
<dbReference type="InterPro" id="IPR020472">
    <property type="entry name" value="WD40_PAC1"/>
</dbReference>
<dbReference type="InterPro" id="IPR015943">
    <property type="entry name" value="WD40/YVTN_repeat-like_dom_sf"/>
</dbReference>
<dbReference type="InterPro" id="IPR036322">
    <property type="entry name" value="WD40_repeat_dom_sf"/>
</dbReference>
<dbReference type="InterPro" id="IPR001680">
    <property type="entry name" value="WD40_rpt"/>
</dbReference>
<evidence type="ECO:0000256" key="1">
    <source>
        <dbReference type="ARBA" id="ARBA00022574"/>
    </source>
</evidence>
<dbReference type="PRINTS" id="PR00320">
    <property type="entry name" value="GPROTEINBRPT"/>
</dbReference>
<dbReference type="OrthoDB" id="19711at2759"/>
<keyword evidence="7" id="KW-1185">Reference proteome</keyword>
<name>A0A4S4L326_9AGAM</name>
<dbReference type="SUPFAM" id="SSF50978">
    <property type="entry name" value="WD40 repeat-like"/>
    <property type="match status" value="1"/>
</dbReference>
<feature type="repeat" description="WD" evidence="3">
    <location>
        <begin position="405"/>
        <end position="444"/>
    </location>
</feature>
<dbReference type="PROSITE" id="PS50294">
    <property type="entry name" value="WD_REPEATS_REGION"/>
    <property type="match status" value="2"/>
</dbReference>
<evidence type="ECO:0000256" key="3">
    <source>
        <dbReference type="PROSITE-ProRule" id="PRU00221"/>
    </source>
</evidence>
<evidence type="ECO:0000256" key="2">
    <source>
        <dbReference type="ARBA" id="ARBA00022737"/>
    </source>
</evidence>
<feature type="domain" description="F-box" evidence="5">
    <location>
        <begin position="62"/>
        <end position="108"/>
    </location>
</feature>
<dbReference type="Gene3D" id="2.130.10.10">
    <property type="entry name" value="YVTN repeat-like/Quinoprotein amine dehydrogenase"/>
    <property type="match status" value="3"/>
</dbReference>